<dbReference type="Proteomes" id="UP000254236">
    <property type="component" value="Chromosome"/>
</dbReference>
<gene>
    <name evidence="2" type="ORF">DWV08_14940</name>
    <name evidence="3" type="ORF">DXU92_09560</name>
</gene>
<dbReference type="KEGG" id="bsau:DWV08_14940"/>
<dbReference type="Proteomes" id="UP000282185">
    <property type="component" value="Unassembled WGS sequence"/>
</dbReference>
<sequence>MPPALLDPAALHEIALGRALELPAARLERPFGPDAEVVKVLGKMFVLATELRGAPIVVLKADPRDAEMLCEHVAGISPGYHMNKRHWITVEAGAGVDAALLEELVTDAYRLVVATLPRRLRPIDPETFEAPGTAGTDGSSAASGLLETSEHHAPPPSDAP</sequence>
<dbReference type="GO" id="GO:0003677">
    <property type="term" value="F:DNA binding"/>
    <property type="evidence" value="ECO:0007669"/>
    <property type="project" value="UniProtKB-KW"/>
</dbReference>
<organism evidence="3 5">
    <name type="scientific">Brachybacterium saurashtrense</name>
    <dbReference type="NCBI Taxonomy" id="556288"/>
    <lineage>
        <taxon>Bacteria</taxon>
        <taxon>Bacillati</taxon>
        <taxon>Actinomycetota</taxon>
        <taxon>Actinomycetes</taxon>
        <taxon>Micrococcales</taxon>
        <taxon>Dermabacteraceae</taxon>
        <taxon>Brachybacterium</taxon>
    </lineage>
</organism>
<dbReference type="InterPro" id="IPR038056">
    <property type="entry name" value="YjbR-like_sf"/>
</dbReference>
<protein>
    <submittedName>
        <fullName evidence="3">MmcQ/YjbR family DNA-binding protein</fullName>
    </submittedName>
</protein>
<keyword evidence="4" id="KW-1185">Reference proteome</keyword>
<dbReference type="OrthoDB" id="3194910at2"/>
<dbReference type="Pfam" id="PF04237">
    <property type="entry name" value="YjbR"/>
    <property type="match status" value="1"/>
</dbReference>
<feature type="region of interest" description="Disordered" evidence="1">
    <location>
        <begin position="123"/>
        <end position="160"/>
    </location>
</feature>
<evidence type="ECO:0000313" key="4">
    <source>
        <dbReference type="Proteomes" id="UP000254236"/>
    </source>
</evidence>
<evidence type="ECO:0000256" key="1">
    <source>
        <dbReference type="SAM" id="MobiDB-lite"/>
    </source>
</evidence>
<dbReference type="PANTHER" id="PTHR35145:SF1">
    <property type="entry name" value="CYTOPLASMIC PROTEIN"/>
    <property type="match status" value="1"/>
</dbReference>
<dbReference type="PANTHER" id="PTHR35145">
    <property type="entry name" value="CYTOPLASMIC PROTEIN-RELATED"/>
    <property type="match status" value="1"/>
</dbReference>
<keyword evidence="3" id="KW-0238">DNA-binding</keyword>
<dbReference type="SUPFAM" id="SSF142906">
    <property type="entry name" value="YjbR-like"/>
    <property type="match status" value="1"/>
</dbReference>
<name>A0A345YS74_9MICO</name>
<dbReference type="EMBL" id="CP031356">
    <property type="protein sequence ID" value="AXK46776.1"/>
    <property type="molecule type" value="Genomic_DNA"/>
</dbReference>
<dbReference type="RefSeq" id="WP_115414523.1">
    <property type="nucleotide sequence ID" value="NZ_CP031356.1"/>
</dbReference>
<proteinExistence type="predicted"/>
<dbReference type="InterPro" id="IPR007351">
    <property type="entry name" value="YjbR"/>
</dbReference>
<dbReference type="InterPro" id="IPR058532">
    <property type="entry name" value="YjbR/MT2646/Rv2570-like"/>
</dbReference>
<dbReference type="Gene3D" id="3.90.1150.30">
    <property type="match status" value="1"/>
</dbReference>
<dbReference type="AlphaFoldDB" id="A0A345YS74"/>
<evidence type="ECO:0000313" key="5">
    <source>
        <dbReference type="Proteomes" id="UP000282185"/>
    </source>
</evidence>
<evidence type="ECO:0000313" key="2">
    <source>
        <dbReference type="EMBL" id="AXK46776.1"/>
    </source>
</evidence>
<reference evidence="3 5" key="2">
    <citation type="submission" date="2018-08" db="EMBL/GenBank/DDBJ databases">
        <title>Brachybacterium saurashtrense DSM 23186.</title>
        <authorList>
            <person name="Li Y."/>
        </authorList>
    </citation>
    <scope>NUCLEOTIDE SEQUENCE [LARGE SCALE GENOMIC DNA]</scope>
    <source>
        <strain evidence="3 5">DSM 23186</strain>
    </source>
</reference>
<dbReference type="EMBL" id="QSWH01000004">
    <property type="protein sequence ID" value="RRR22491.1"/>
    <property type="molecule type" value="Genomic_DNA"/>
</dbReference>
<evidence type="ECO:0000313" key="3">
    <source>
        <dbReference type="EMBL" id="RRR22491.1"/>
    </source>
</evidence>
<reference evidence="2 4" key="1">
    <citation type="submission" date="2018-07" db="EMBL/GenBank/DDBJ databases">
        <title>Brachybacterium saurashtrense DSM 23186 genome sequence.</title>
        <authorList>
            <person name="Guo L."/>
        </authorList>
    </citation>
    <scope>NUCLEOTIDE SEQUENCE [LARGE SCALE GENOMIC DNA]</scope>
    <source>
        <strain evidence="2 4">DSM 23186</strain>
    </source>
</reference>
<accession>A0A345YS74</accession>